<reference evidence="4" key="1">
    <citation type="journal article" date="2017" name="Nat. Ecol. Evol.">
        <title>Genome expansion and lineage-specific genetic innovations in the forest pathogenic fungi Armillaria.</title>
        <authorList>
            <person name="Sipos G."/>
            <person name="Prasanna A.N."/>
            <person name="Walter M.C."/>
            <person name="O'Connor E."/>
            <person name="Balint B."/>
            <person name="Krizsan K."/>
            <person name="Kiss B."/>
            <person name="Hess J."/>
            <person name="Varga T."/>
            <person name="Slot J."/>
            <person name="Riley R."/>
            <person name="Boka B."/>
            <person name="Rigling D."/>
            <person name="Barry K."/>
            <person name="Lee J."/>
            <person name="Mihaltcheva S."/>
            <person name="LaButti K."/>
            <person name="Lipzen A."/>
            <person name="Waldron R."/>
            <person name="Moloney N.M."/>
            <person name="Sperisen C."/>
            <person name="Kredics L."/>
            <person name="Vagvoelgyi C."/>
            <person name="Patrignani A."/>
            <person name="Fitzpatrick D."/>
            <person name="Nagy I."/>
            <person name="Doyle S."/>
            <person name="Anderson J.B."/>
            <person name="Grigoriev I.V."/>
            <person name="Gueldener U."/>
            <person name="Muensterkoetter M."/>
            <person name="Nagy L.G."/>
        </authorList>
    </citation>
    <scope>NUCLEOTIDE SEQUENCE [LARGE SCALE GENOMIC DNA]</scope>
    <source>
        <strain evidence="4">C18/9</strain>
    </source>
</reference>
<proteinExistence type="predicted"/>
<dbReference type="Proteomes" id="UP000219338">
    <property type="component" value="Unassembled WGS sequence"/>
</dbReference>
<evidence type="ECO:0000259" key="2">
    <source>
        <dbReference type="Pfam" id="PF12937"/>
    </source>
</evidence>
<dbReference type="OrthoDB" id="2269034at2759"/>
<dbReference type="InterPro" id="IPR036047">
    <property type="entry name" value="F-box-like_dom_sf"/>
</dbReference>
<feature type="coiled-coil region" evidence="1">
    <location>
        <begin position="76"/>
        <end position="103"/>
    </location>
</feature>
<dbReference type="STRING" id="47428.A0A284RX67"/>
<organism evidence="3 4">
    <name type="scientific">Armillaria ostoyae</name>
    <name type="common">Armillaria root rot fungus</name>
    <dbReference type="NCBI Taxonomy" id="47428"/>
    <lineage>
        <taxon>Eukaryota</taxon>
        <taxon>Fungi</taxon>
        <taxon>Dikarya</taxon>
        <taxon>Basidiomycota</taxon>
        <taxon>Agaricomycotina</taxon>
        <taxon>Agaricomycetes</taxon>
        <taxon>Agaricomycetidae</taxon>
        <taxon>Agaricales</taxon>
        <taxon>Marasmiineae</taxon>
        <taxon>Physalacriaceae</taxon>
        <taxon>Armillaria</taxon>
    </lineage>
</organism>
<feature type="domain" description="F-box" evidence="2">
    <location>
        <begin position="107"/>
        <end position="160"/>
    </location>
</feature>
<dbReference type="Pfam" id="PF12937">
    <property type="entry name" value="F-box-like"/>
    <property type="match status" value="1"/>
</dbReference>
<keyword evidence="1" id="KW-0175">Coiled coil</keyword>
<sequence>MTMISSTLNFFQIKCCYSPCLDIQYTKITPHNTNETISALICDGRSAADLDSSSVNSVRRSIPLLESEVLFRDQEVTFLKTLLPTLQRELDNAQRDLDNHKSILAPIRHLPDDLLLRIFQFASHGTGDQLSHPSHSRWALLSVCHSWRVIALNSPTLWSVLAFNFVDWDICPAQHQTLFSRALELSKNSSLNIQLNVDYFGTDGDEFLWESVAPTSSRWITCDLSSYTCYFQEFLDLFGNIPHLHTLRLEAGEDDDNYPWFDDSDEESPNFFSSAASLRVVEFHGQEFQRLSLPLHQLTKLSIHDTSQTGGSSLFHECIARAVNLETFSFHCQNEMINAVLPEPVIHARLRKLTLVDCVLASLFWCRMPGLEELVLFTDLTESHGPMYDNDLGDVCSFVDRSNCPLRYLEIQQPVPFSTIKGILLCSSGTLTDLVLTVDGESFSDSTQELASYELLPSLRRLSMRYLPSSSKLLFADSLIYLMAHAHAEASLEQLMISMPDSECWIQADTPNHLARLRGLITRNFHIKFMYKGKDHFEEEDSTDALIRSVEEYITLGDNAVEEEIAVD</sequence>
<evidence type="ECO:0000313" key="3">
    <source>
        <dbReference type="EMBL" id="SJL13354.1"/>
    </source>
</evidence>
<keyword evidence="4" id="KW-1185">Reference proteome</keyword>
<dbReference type="SUPFAM" id="SSF52047">
    <property type="entry name" value="RNI-like"/>
    <property type="match status" value="1"/>
</dbReference>
<dbReference type="SUPFAM" id="SSF81383">
    <property type="entry name" value="F-box domain"/>
    <property type="match status" value="1"/>
</dbReference>
<protein>
    <recommendedName>
        <fullName evidence="2">F-box domain-containing protein</fullName>
    </recommendedName>
</protein>
<dbReference type="AlphaFoldDB" id="A0A284RX67"/>
<gene>
    <name evidence="3" type="ORF">ARMOST_16796</name>
</gene>
<dbReference type="EMBL" id="FUEG01000019">
    <property type="protein sequence ID" value="SJL13354.1"/>
    <property type="molecule type" value="Genomic_DNA"/>
</dbReference>
<name>A0A284RX67_ARMOS</name>
<dbReference type="Gene3D" id="3.80.10.10">
    <property type="entry name" value="Ribonuclease Inhibitor"/>
    <property type="match status" value="1"/>
</dbReference>
<accession>A0A284RX67</accession>
<evidence type="ECO:0000313" key="4">
    <source>
        <dbReference type="Proteomes" id="UP000219338"/>
    </source>
</evidence>
<dbReference type="InterPro" id="IPR032675">
    <property type="entry name" value="LRR_dom_sf"/>
</dbReference>
<evidence type="ECO:0000256" key="1">
    <source>
        <dbReference type="SAM" id="Coils"/>
    </source>
</evidence>
<dbReference type="Gene3D" id="1.20.1280.50">
    <property type="match status" value="1"/>
</dbReference>
<dbReference type="InterPro" id="IPR001810">
    <property type="entry name" value="F-box_dom"/>
</dbReference>